<evidence type="ECO:0000259" key="7">
    <source>
        <dbReference type="PROSITE" id="PS50056"/>
    </source>
</evidence>
<dbReference type="Proteomes" id="UP000694844">
    <property type="component" value="Chromosome 9"/>
</dbReference>
<dbReference type="GeneID" id="111112707"/>
<dbReference type="FunFam" id="3.90.190.10:FF:000102">
    <property type="entry name" value="Receptor-type tyrosine-protein phosphatase"/>
    <property type="match status" value="1"/>
</dbReference>
<dbReference type="PROSITE" id="PS50055">
    <property type="entry name" value="TYR_PHOSPHATASE_PTP"/>
    <property type="match status" value="2"/>
</dbReference>
<evidence type="ECO:0000259" key="6">
    <source>
        <dbReference type="PROSITE" id="PS50055"/>
    </source>
</evidence>
<dbReference type="GO" id="GO:0004725">
    <property type="term" value="F:protein tyrosine phosphatase activity"/>
    <property type="evidence" value="ECO:0007669"/>
    <property type="project" value="UniProtKB-EC"/>
</dbReference>
<dbReference type="AlphaFoldDB" id="A0A8B8BS34"/>
<dbReference type="InterPro" id="IPR002049">
    <property type="entry name" value="LE_dom"/>
</dbReference>
<evidence type="ECO:0000256" key="4">
    <source>
        <dbReference type="ARBA" id="ARBA00022912"/>
    </source>
</evidence>
<evidence type="ECO:0000256" key="3">
    <source>
        <dbReference type="ARBA" id="ARBA00022801"/>
    </source>
</evidence>
<keyword evidence="4" id="KW-0904">Protein phosphatase</keyword>
<evidence type="ECO:0000313" key="8">
    <source>
        <dbReference type="Proteomes" id="UP000694844"/>
    </source>
</evidence>
<dbReference type="EC" id="3.1.3.48" evidence="2"/>
<dbReference type="SUPFAM" id="SSF49785">
    <property type="entry name" value="Galactose-binding domain-like"/>
    <property type="match status" value="1"/>
</dbReference>
<feature type="domain" description="Tyrosine-protein phosphatase" evidence="6">
    <location>
        <begin position="545"/>
        <end position="798"/>
    </location>
</feature>
<dbReference type="PROSITE" id="PS00383">
    <property type="entry name" value="TYR_PHOSPHATASE_1"/>
    <property type="match status" value="1"/>
</dbReference>
<dbReference type="InterPro" id="IPR000242">
    <property type="entry name" value="PTP_cat"/>
</dbReference>
<dbReference type="SMART" id="SM00404">
    <property type="entry name" value="PTPc_motif"/>
    <property type="match status" value="1"/>
</dbReference>
<dbReference type="Gene3D" id="2.60.120.260">
    <property type="entry name" value="Galactose-binding domain-like"/>
    <property type="match status" value="1"/>
</dbReference>
<dbReference type="Gene3D" id="2.170.300.10">
    <property type="entry name" value="Tie2 ligand-binding domain superfamily"/>
    <property type="match status" value="1"/>
</dbReference>
<dbReference type="InterPro" id="IPR000387">
    <property type="entry name" value="Tyr_Pase_dom"/>
</dbReference>
<evidence type="ECO:0000256" key="5">
    <source>
        <dbReference type="ARBA" id="ARBA00051722"/>
    </source>
</evidence>
<name>A0A8B8BS34_CRAVI</name>
<feature type="domain" description="Tyrosine specific protein phosphatases" evidence="7">
    <location>
        <begin position="716"/>
        <end position="789"/>
    </location>
</feature>
<dbReference type="KEGG" id="cvn:111112707"/>
<dbReference type="InterPro" id="IPR050348">
    <property type="entry name" value="Protein-Tyr_Phosphatase"/>
</dbReference>
<gene>
    <name evidence="9" type="primary">LOC111112707</name>
</gene>
<sequence length="1086" mass="122871">MKEVYFLRNIIKMWLGWFLFLRLVTTSSGFVNIAYKPSQGIYGTASMSEPPREQSWSAAKAIDGNTDQTIPNCAVMDFSKNYRSVWWKVRLARRFNVAYLEVFFRKNFTQRSSGYFFYIYDTSDTFNALSPLPNNLIYHHDPLSGCPSPFQNITVNRLGVEIIFTNQRPEDYVSSCYGDEMTRTGVELCEVRVMGCDQNRYSSNQCRTQCPLKCRNRNCDAFNGSCIYGCHDPKALTLDCIVCNDMEYISNRTCVSCQGHCKDRSPCNKSTGRCDNGCQNHWIGAFCEVCSPYYHGIDCNIPCGQCRGDDVCNNVTGNCPYGCKQHWEGLKCDVCKDGFYNNNCDAPCGQCSYNAPCNKLNGTCTEGCKPNFKAPLCRECLNGFYGYDCNSTCKNCNITSPGCLQSNGHCLSGCESNNWLAPKCDVLTIQGHQNPVENGPDTASLAGGLMAVIIAVAVTGVVILVMKRRGEGQRKNTHENTIKPKPLSMISVNNPALESSGEHLNEALLGDDGGYYNADMFTADIRFDDLRHVISEKSRGKNSIFHCEYKRLPAGNAEKCTAGQKQENIIKNRFKTTFPYDHSRIILKEKWNENDNDYVNANYIKDFSGERTYIAAQGPKDVTLLDFWRLLWQENVRFIVMLTNLVENGKNKCIQYWPEKDKVLTVGLCNIKLLQETVYAFYTQRTFNVEQNSIEKRTITQFHYTAWPDHGTPEELGLVQFHKAVTKKYQSGGLMLVHCSAGVGRTGTFIGLDSLLKQGLKTGRINVFEFVKQIREDRMTMVQTVGQYIFLHKALLFGCQQTDTNVAEEDISEKLSSLLQDNLPLKQSFLYKEHKLLQSLKDNNGEKDETAVEKTENMNKENKLNVPLDSKYRPFLTSCVTGRDDYINAVYVPSYSTPNAFILTQYPLKDTEIDLWRLCVDHDAHALVILDDTGKEIPWIPQKSSTSCCSSYTLTSGNTDSNISGVHQSSLEISIEEQKKKLDVLWIPSEDDVAILKGVEILMEKEKSNKFTSIILSNNGAGPAGIFCVLHNVLQQLRMDKEVDIFSAVRQIQTRIPEVITKLDEYSRCYKLVLLWKTEDQIYANM</sequence>
<dbReference type="PANTHER" id="PTHR19134">
    <property type="entry name" value="RECEPTOR-TYPE TYROSINE-PROTEIN PHOSPHATASE"/>
    <property type="match status" value="1"/>
</dbReference>
<accession>A0A8B8BS34</accession>
<protein>
    <recommendedName>
        <fullName evidence="2">protein-tyrosine-phosphatase</fullName>
        <ecNumber evidence="2">3.1.3.48</ecNumber>
    </recommendedName>
</protein>
<dbReference type="CDD" id="cd00047">
    <property type="entry name" value="PTPc"/>
    <property type="match status" value="1"/>
</dbReference>
<dbReference type="PROSITE" id="PS50056">
    <property type="entry name" value="TYR_PHOSPHATASE_2"/>
    <property type="match status" value="1"/>
</dbReference>
<dbReference type="InterPro" id="IPR008979">
    <property type="entry name" value="Galactose-bd-like_sf"/>
</dbReference>
<evidence type="ECO:0000313" key="9">
    <source>
        <dbReference type="RefSeq" id="XP_022306148.1"/>
    </source>
</evidence>
<organism evidence="8 9">
    <name type="scientific">Crassostrea virginica</name>
    <name type="common">Eastern oyster</name>
    <dbReference type="NCBI Taxonomy" id="6565"/>
    <lineage>
        <taxon>Eukaryota</taxon>
        <taxon>Metazoa</taxon>
        <taxon>Spiralia</taxon>
        <taxon>Lophotrochozoa</taxon>
        <taxon>Mollusca</taxon>
        <taxon>Bivalvia</taxon>
        <taxon>Autobranchia</taxon>
        <taxon>Pteriomorphia</taxon>
        <taxon>Ostreida</taxon>
        <taxon>Ostreoidea</taxon>
        <taxon>Ostreidae</taxon>
        <taxon>Crassostrea</taxon>
    </lineage>
</organism>
<dbReference type="PRINTS" id="PR00700">
    <property type="entry name" value="PRTYPHPHTASE"/>
</dbReference>
<reference evidence="9" key="1">
    <citation type="submission" date="2025-08" db="UniProtKB">
        <authorList>
            <consortium name="RefSeq"/>
        </authorList>
    </citation>
    <scope>IDENTIFICATION</scope>
    <source>
        <tissue evidence="9">Whole sample</tissue>
    </source>
</reference>
<evidence type="ECO:0000256" key="2">
    <source>
        <dbReference type="ARBA" id="ARBA00013064"/>
    </source>
</evidence>
<dbReference type="SUPFAM" id="SSF52799">
    <property type="entry name" value="(Phosphotyrosine protein) phosphatases II"/>
    <property type="match status" value="2"/>
</dbReference>
<dbReference type="OrthoDB" id="6186944at2759"/>
<comment type="similarity">
    <text evidence="1">Belongs to the protein-tyrosine phosphatase family.</text>
</comment>
<dbReference type="Gene3D" id="3.90.190.10">
    <property type="entry name" value="Protein tyrosine phosphatase superfamily"/>
    <property type="match status" value="2"/>
</dbReference>
<keyword evidence="3" id="KW-0378">Hydrolase</keyword>
<dbReference type="RefSeq" id="XP_022306148.1">
    <property type="nucleotide sequence ID" value="XM_022450440.1"/>
</dbReference>
<dbReference type="CDD" id="cd00055">
    <property type="entry name" value="EGF_Lam"/>
    <property type="match status" value="2"/>
</dbReference>
<dbReference type="SMART" id="SM00194">
    <property type="entry name" value="PTPc"/>
    <property type="match status" value="2"/>
</dbReference>
<dbReference type="Pfam" id="PF00102">
    <property type="entry name" value="Y_phosphatase"/>
    <property type="match status" value="2"/>
</dbReference>
<dbReference type="InterPro" id="IPR003595">
    <property type="entry name" value="Tyr_Pase_cat"/>
</dbReference>
<proteinExistence type="inferred from homology"/>
<keyword evidence="8" id="KW-1185">Reference proteome</keyword>
<feature type="domain" description="Tyrosine-protein phosphatase" evidence="6">
    <location>
        <begin position="830"/>
        <end position="1076"/>
    </location>
</feature>
<dbReference type="InterPro" id="IPR029021">
    <property type="entry name" value="Prot-tyrosine_phosphatase-like"/>
</dbReference>
<comment type="catalytic activity">
    <reaction evidence="5">
        <text>O-phospho-L-tyrosyl-[protein] + H2O = L-tyrosyl-[protein] + phosphate</text>
        <dbReference type="Rhea" id="RHEA:10684"/>
        <dbReference type="Rhea" id="RHEA-COMP:10136"/>
        <dbReference type="Rhea" id="RHEA-COMP:20101"/>
        <dbReference type="ChEBI" id="CHEBI:15377"/>
        <dbReference type="ChEBI" id="CHEBI:43474"/>
        <dbReference type="ChEBI" id="CHEBI:46858"/>
        <dbReference type="ChEBI" id="CHEBI:61978"/>
        <dbReference type="EC" id="3.1.3.48"/>
    </reaction>
</comment>
<dbReference type="InterPro" id="IPR016130">
    <property type="entry name" value="Tyr_Pase_AS"/>
</dbReference>
<dbReference type="PANTHER" id="PTHR19134:SF562">
    <property type="entry name" value="PROTEIN-TYROSINE-PHOSPHATASE"/>
    <property type="match status" value="1"/>
</dbReference>
<evidence type="ECO:0000256" key="1">
    <source>
        <dbReference type="ARBA" id="ARBA00009580"/>
    </source>
</evidence>